<proteinExistence type="predicted"/>
<dbReference type="EMBL" id="CM002799">
    <property type="protein sequence ID" value="KZN88857.1"/>
    <property type="molecule type" value="Genomic_DNA"/>
</dbReference>
<accession>A0A167U2M1</accession>
<dbReference type="Proteomes" id="UP000076449">
    <property type="component" value="Chromosome II"/>
</dbReference>
<name>A0A167U2M1_PENCH</name>
<gene>
    <name evidence="1" type="ORF">EN45_074470</name>
</gene>
<dbReference type="AlphaFoldDB" id="A0A167U2M1"/>
<sequence>MSVPWYAPGDPSYCQVKAIAGNTVVYHQLSFVEYVEPESRKWHVRADRFAITCLGVSLIDIWNPHFPSALHYTLLVLQFLMLCLQLYCTAKTLLAFGHECRASKGPSYHIFAGPAYTDPLSPNCDLGSDNSVEAHISGQTEKVSFSE</sequence>
<evidence type="ECO:0000313" key="1">
    <source>
        <dbReference type="EMBL" id="KZN88857.1"/>
    </source>
</evidence>
<protein>
    <submittedName>
        <fullName evidence="1">Uncharacterized protein</fullName>
    </submittedName>
</protein>
<reference evidence="1" key="1">
    <citation type="journal article" date="2014" name="Genome Announc.">
        <title>Complete sequencing and chromosome-scale genome assembly of the industrial progenitor strain P2niaD18 from the penicillin producer Penicillium chrysogenum.</title>
        <authorList>
            <person name="Specht T."/>
            <person name="Dahlmann T.A."/>
            <person name="Zadra I."/>
            <person name="Kurnsteiner H."/>
            <person name="Kuck U."/>
        </authorList>
    </citation>
    <scope>NUCLEOTIDE SEQUENCE [LARGE SCALE GENOMIC DNA]</scope>
    <source>
        <strain evidence="1">P2niaD18</strain>
    </source>
</reference>
<organism evidence="1">
    <name type="scientific">Penicillium chrysogenum</name>
    <name type="common">Penicillium notatum</name>
    <dbReference type="NCBI Taxonomy" id="5076"/>
    <lineage>
        <taxon>Eukaryota</taxon>
        <taxon>Fungi</taxon>
        <taxon>Dikarya</taxon>
        <taxon>Ascomycota</taxon>
        <taxon>Pezizomycotina</taxon>
        <taxon>Eurotiomycetes</taxon>
        <taxon>Eurotiomycetidae</taxon>
        <taxon>Eurotiales</taxon>
        <taxon>Aspergillaceae</taxon>
        <taxon>Penicillium</taxon>
        <taxon>Penicillium chrysogenum species complex</taxon>
    </lineage>
</organism>